<keyword evidence="2 3" id="KW-1015">Disulfide bond</keyword>
<dbReference type="InterPro" id="IPR035914">
    <property type="entry name" value="Sperma_CUB_dom_sf"/>
</dbReference>
<dbReference type="Pfam" id="PF00431">
    <property type="entry name" value="CUB"/>
    <property type="match status" value="1"/>
</dbReference>
<dbReference type="SMART" id="SM00181">
    <property type="entry name" value="EGF"/>
    <property type="match status" value="2"/>
</dbReference>
<name>A0AAD9JZG7_RIDPI</name>
<evidence type="ECO:0000256" key="2">
    <source>
        <dbReference type="ARBA" id="ARBA00023157"/>
    </source>
</evidence>
<dbReference type="Gene3D" id="2.60.120.290">
    <property type="entry name" value="Spermadhesin, CUB domain"/>
    <property type="match status" value="1"/>
</dbReference>
<dbReference type="PROSITE" id="PS50026">
    <property type="entry name" value="EGF_3"/>
    <property type="match status" value="1"/>
</dbReference>
<dbReference type="Gene3D" id="2.10.25.10">
    <property type="entry name" value="Laminin"/>
    <property type="match status" value="1"/>
</dbReference>
<dbReference type="Gene3D" id="2.120.10.30">
    <property type="entry name" value="TolB, C-terminal domain"/>
    <property type="match status" value="1"/>
</dbReference>
<evidence type="ECO:0000259" key="5">
    <source>
        <dbReference type="PROSITE" id="PS50026"/>
    </source>
</evidence>
<dbReference type="AlphaFoldDB" id="A0AAD9JZG7"/>
<dbReference type="CDD" id="cd00041">
    <property type="entry name" value="CUB"/>
    <property type="match status" value="1"/>
</dbReference>
<sequence length="302" mass="33807">MTTDLTQCANNYLICYGYCSISSYISKVSLSVTPRTSVQVGPAVFDSPTGITAYRRRELTNGFEAVSSCSIRNGDCEEICLATPDGPQCACQEGLITGKTCSSTIQTYKCPQVHSGRKGEIRSPGYPGYTNNVYCMITIHVDNPDKKEHIIRLYVEDFDLQDKHDYLVIGNNRHSGLSNIQVHNSYEVRTDSEDTKWLFVTDGSVTARGFHFKYDIFQVVQCGSQACLNGGTCVENKYCECLDGYEGVLCGEGQLLKLEDTPNFILELGECQYMLIESLQWKTYNDKSLLRCITLHSKTTHF</sequence>
<dbReference type="InterPro" id="IPR000742">
    <property type="entry name" value="EGF"/>
</dbReference>
<dbReference type="InterPro" id="IPR000859">
    <property type="entry name" value="CUB_dom"/>
</dbReference>
<dbReference type="SMART" id="SM00042">
    <property type="entry name" value="CUB"/>
    <property type="match status" value="1"/>
</dbReference>
<protein>
    <submittedName>
        <fullName evidence="6">Uncharacterized protein</fullName>
    </submittedName>
</protein>
<dbReference type="SUPFAM" id="SSF49854">
    <property type="entry name" value="Spermadhesin, CUB domain"/>
    <property type="match status" value="1"/>
</dbReference>
<feature type="domain" description="CUB" evidence="4">
    <location>
        <begin position="101"/>
        <end position="217"/>
    </location>
</feature>
<reference evidence="6" key="1">
    <citation type="journal article" date="2023" name="Mol. Biol. Evol.">
        <title>Third-Generation Sequencing Reveals the Adaptive Role of the Epigenome in Three Deep-Sea Polychaetes.</title>
        <authorList>
            <person name="Perez M."/>
            <person name="Aroh O."/>
            <person name="Sun Y."/>
            <person name="Lan Y."/>
            <person name="Juniper S.K."/>
            <person name="Young C.R."/>
            <person name="Angers B."/>
            <person name="Qian P.Y."/>
        </authorList>
    </citation>
    <scope>NUCLEOTIDE SEQUENCE</scope>
    <source>
        <strain evidence="6">R07B-5</strain>
    </source>
</reference>
<dbReference type="PANTHER" id="PTHR24251:SF50">
    <property type="entry name" value="ATTRACTIN-LIKE 1A"/>
    <property type="match status" value="1"/>
</dbReference>
<keyword evidence="7" id="KW-1185">Reference proteome</keyword>
<comment type="caution">
    <text evidence="6">The sequence shown here is derived from an EMBL/GenBank/DDBJ whole genome shotgun (WGS) entry which is preliminary data.</text>
</comment>
<dbReference type="Proteomes" id="UP001209878">
    <property type="component" value="Unassembled WGS sequence"/>
</dbReference>
<feature type="domain" description="EGF-like" evidence="5">
    <location>
        <begin position="218"/>
        <end position="251"/>
    </location>
</feature>
<dbReference type="PROSITE" id="PS01180">
    <property type="entry name" value="CUB"/>
    <property type="match status" value="1"/>
</dbReference>
<evidence type="ECO:0000313" key="6">
    <source>
        <dbReference type="EMBL" id="KAK2161570.1"/>
    </source>
</evidence>
<accession>A0AAD9JZG7</accession>
<evidence type="ECO:0000313" key="7">
    <source>
        <dbReference type="Proteomes" id="UP001209878"/>
    </source>
</evidence>
<keyword evidence="1" id="KW-0677">Repeat</keyword>
<dbReference type="EMBL" id="JAODUO010001573">
    <property type="protein sequence ID" value="KAK2161570.1"/>
    <property type="molecule type" value="Genomic_DNA"/>
</dbReference>
<gene>
    <name evidence="6" type="ORF">NP493_1573g00009</name>
</gene>
<evidence type="ECO:0000256" key="1">
    <source>
        <dbReference type="ARBA" id="ARBA00022737"/>
    </source>
</evidence>
<proteinExistence type="predicted"/>
<dbReference type="SUPFAM" id="SSF57196">
    <property type="entry name" value="EGF/Laminin"/>
    <property type="match status" value="2"/>
</dbReference>
<evidence type="ECO:0000259" key="4">
    <source>
        <dbReference type="PROSITE" id="PS01180"/>
    </source>
</evidence>
<dbReference type="PROSITE" id="PS00022">
    <property type="entry name" value="EGF_1"/>
    <property type="match status" value="1"/>
</dbReference>
<dbReference type="InterPro" id="IPR011042">
    <property type="entry name" value="6-blade_b-propeller_TolB-like"/>
</dbReference>
<dbReference type="PANTHER" id="PTHR24251">
    <property type="entry name" value="OVOCHYMASE-RELATED"/>
    <property type="match status" value="1"/>
</dbReference>
<feature type="disulfide bond" evidence="3">
    <location>
        <begin position="241"/>
        <end position="250"/>
    </location>
</feature>
<keyword evidence="3" id="KW-0245">EGF-like domain</keyword>
<dbReference type="PROSITE" id="PS01186">
    <property type="entry name" value="EGF_2"/>
    <property type="match status" value="1"/>
</dbReference>
<comment type="caution">
    <text evidence="3">Lacks conserved residue(s) required for the propagation of feature annotation.</text>
</comment>
<organism evidence="6 7">
    <name type="scientific">Ridgeia piscesae</name>
    <name type="common">Tubeworm</name>
    <dbReference type="NCBI Taxonomy" id="27915"/>
    <lineage>
        <taxon>Eukaryota</taxon>
        <taxon>Metazoa</taxon>
        <taxon>Spiralia</taxon>
        <taxon>Lophotrochozoa</taxon>
        <taxon>Annelida</taxon>
        <taxon>Polychaeta</taxon>
        <taxon>Sedentaria</taxon>
        <taxon>Canalipalpata</taxon>
        <taxon>Sabellida</taxon>
        <taxon>Siboglinidae</taxon>
        <taxon>Ridgeia</taxon>
    </lineage>
</organism>
<evidence type="ECO:0000256" key="3">
    <source>
        <dbReference type="PROSITE-ProRule" id="PRU00076"/>
    </source>
</evidence>